<dbReference type="GO" id="GO:0009097">
    <property type="term" value="P:isoleucine biosynthetic process"/>
    <property type="evidence" value="ECO:0007669"/>
    <property type="project" value="UniProtKB-UniPathway"/>
</dbReference>
<dbReference type="UniPathway" id="UPA00049">
    <property type="reaction ID" value="UER00059"/>
</dbReference>
<dbReference type="GO" id="GO:0030976">
    <property type="term" value="F:thiamine pyrophosphate binding"/>
    <property type="evidence" value="ECO:0007669"/>
    <property type="project" value="UniProtKB-UniRule"/>
</dbReference>
<keyword evidence="9 12" id="KW-0786">Thiamine pyrophosphate</keyword>
<evidence type="ECO:0000313" key="16">
    <source>
        <dbReference type="EMBL" id="NME27279.1"/>
    </source>
</evidence>
<dbReference type="InterPro" id="IPR012846">
    <property type="entry name" value="Acetolactate_synth_lsu"/>
</dbReference>
<dbReference type="PROSITE" id="PS00187">
    <property type="entry name" value="TPP_ENZYMES"/>
    <property type="match status" value="1"/>
</dbReference>
<evidence type="ECO:0000256" key="5">
    <source>
        <dbReference type="ARBA" id="ARBA00022605"/>
    </source>
</evidence>
<evidence type="ECO:0000256" key="4">
    <source>
        <dbReference type="ARBA" id="ARBA00013145"/>
    </source>
</evidence>
<evidence type="ECO:0000256" key="2">
    <source>
        <dbReference type="ARBA" id="ARBA00005025"/>
    </source>
</evidence>
<dbReference type="InterPro" id="IPR045229">
    <property type="entry name" value="TPP_enz"/>
</dbReference>
<keyword evidence="5 12" id="KW-0028">Amino-acid biosynthesis</keyword>
<dbReference type="FunFam" id="3.40.50.1220:FF:000008">
    <property type="entry name" value="Acetolactate synthase"/>
    <property type="match status" value="1"/>
</dbReference>
<dbReference type="PANTHER" id="PTHR18968:SF13">
    <property type="entry name" value="ACETOLACTATE SYNTHASE CATALYTIC SUBUNIT, MITOCHONDRIAL"/>
    <property type="match status" value="1"/>
</dbReference>
<dbReference type="SUPFAM" id="SSF52467">
    <property type="entry name" value="DHS-like NAD/FAD-binding domain"/>
    <property type="match status" value="1"/>
</dbReference>
<dbReference type="InterPro" id="IPR000399">
    <property type="entry name" value="TPP-bd_CS"/>
</dbReference>
<protein>
    <recommendedName>
        <fullName evidence="4 12">Acetolactate synthase</fullName>
        <ecNumber evidence="4 12">2.2.1.6</ecNumber>
    </recommendedName>
</protein>
<dbReference type="Proteomes" id="UP000591071">
    <property type="component" value="Unassembled WGS sequence"/>
</dbReference>
<evidence type="ECO:0000259" key="13">
    <source>
        <dbReference type="Pfam" id="PF00205"/>
    </source>
</evidence>
<evidence type="ECO:0000256" key="12">
    <source>
        <dbReference type="RuleBase" id="RU003591"/>
    </source>
</evidence>
<dbReference type="InterPro" id="IPR012001">
    <property type="entry name" value="Thiamin_PyroP_enz_TPP-bd_dom"/>
</dbReference>
<evidence type="ECO:0000256" key="9">
    <source>
        <dbReference type="ARBA" id="ARBA00023052"/>
    </source>
</evidence>
<gene>
    <name evidence="16" type="primary">ilvB</name>
    <name evidence="16" type="ORF">HF872_01360</name>
</gene>
<dbReference type="CDD" id="cd07035">
    <property type="entry name" value="TPP_PYR_POX_like"/>
    <property type="match status" value="1"/>
</dbReference>
<comment type="similarity">
    <text evidence="3 12">Belongs to the TPP enzyme family.</text>
</comment>
<dbReference type="InterPro" id="IPR029035">
    <property type="entry name" value="DHS-like_NAD/FAD-binding_dom"/>
</dbReference>
<evidence type="ECO:0000256" key="8">
    <source>
        <dbReference type="ARBA" id="ARBA00022842"/>
    </source>
</evidence>
<evidence type="ECO:0000256" key="6">
    <source>
        <dbReference type="ARBA" id="ARBA00022679"/>
    </source>
</evidence>
<dbReference type="EC" id="2.2.1.6" evidence="4 12"/>
<dbReference type="SUPFAM" id="SSF52518">
    <property type="entry name" value="Thiamin diphosphate-binding fold (THDP-binding)"/>
    <property type="match status" value="2"/>
</dbReference>
<dbReference type="RefSeq" id="WP_170087144.1">
    <property type="nucleotide sequence ID" value="NZ_JABAFG010000002.1"/>
</dbReference>
<evidence type="ECO:0000256" key="7">
    <source>
        <dbReference type="ARBA" id="ARBA00022723"/>
    </source>
</evidence>
<dbReference type="InterPro" id="IPR011766">
    <property type="entry name" value="TPP_enzyme_TPP-bd"/>
</dbReference>
<dbReference type="InterPro" id="IPR029061">
    <property type="entry name" value="THDP-binding"/>
</dbReference>
<evidence type="ECO:0000313" key="17">
    <source>
        <dbReference type="Proteomes" id="UP000591071"/>
    </source>
</evidence>
<sequence length="566" mass="61190">MKMTGAQAVLACLKKEGVPVVFGYPGGAILPLYDAMYQDGFRHILTSHEQGAVHAADGYARVTGRPGVCIATSGPGICNMVTGIATANMDSIPMVIISGQVSASLIGRDAFQEADISGITSPITKHNYLVKDGRQIPRVLKEAFYIASTGRPGPVLVDITKDALEEEIDFIYPERVSLPGYRLEPAGQAYDIDRAVSAIQQSKRPLLLIGGGVILSGTTDALRQFIGETQIPVVTTLMGKGAVPDSYDLHLGMGGMHGSYASNMAITGCDLLIAMGVRFDERLTSRADTFAPGAQIIQFDIDDVEIGKIIDVDLAVKGDLRWSLPLVAEKIRESSFDYQAAYAPWRDHVRSMKQAHPFAVAPRPDYISPQAIFETVRALTRPEGTIAVTDVGQHQMWAAQFFDTEQPRHFLSSGGLGTMGYGLPAAMGAKVACPDKTVLVFSGDGSILMNCQELATLSQYGIAVKVIVFHNDTLGMIVQLQDFFYDKHYTQCTLNSRKNLSMLAESMGVRGYHIEREDDLFPVLREALAYEGTALIDIAISKEERVYPTVPGGKALCDMILGGEAG</sequence>
<comment type="pathway">
    <text evidence="1 12">Amino-acid biosynthesis; L-isoleucine biosynthesis; L-isoleucine from 2-oxobutanoate: step 1/4.</text>
</comment>
<dbReference type="GO" id="GO:0005948">
    <property type="term" value="C:acetolactate synthase complex"/>
    <property type="evidence" value="ECO:0007669"/>
    <property type="project" value="TreeGrafter"/>
</dbReference>
<dbReference type="EMBL" id="JABAFG010000002">
    <property type="protein sequence ID" value="NME27279.1"/>
    <property type="molecule type" value="Genomic_DNA"/>
</dbReference>
<keyword evidence="6 12" id="KW-0808">Transferase</keyword>
<evidence type="ECO:0000256" key="11">
    <source>
        <dbReference type="ARBA" id="ARBA00048670"/>
    </source>
</evidence>
<evidence type="ECO:0000259" key="14">
    <source>
        <dbReference type="Pfam" id="PF02775"/>
    </source>
</evidence>
<dbReference type="FunFam" id="3.40.50.970:FF:000007">
    <property type="entry name" value="Acetolactate synthase"/>
    <property type="match status" value="1"/>
</dbReference>
<dbReference type="Pfam" id="PF00205">
    <property type="entry name" value="TPP_enzyme_M"/>
    <property type="match status" value="1"/>
</dbReference>
<accession>A0A848BWG3</accession>
<keyword evidence="10 12" id="KW-0100">Branched-chain amino acid biosynthesis</keyword>
<dbReference type="InterPro" id="IPR039368">
    <property type="entry name" value="AHAS_TPP"/>
</dbReference>
<feature type="domain" description="Thiamine pyrophosphate enzyme N-terminal TPP-binding" evidence="15">
    <location>
        <begin position="3"/>
        <end position="117"/>
    </location>
</feature>
<dbReference type="CDD" id="cd02015">
    <property type="entry name" value="TPP_AHAS"/>
    <property type="match status" value="1"/>
</dbReference>
<dbReference type="UniPathway" id="UPA00047">
    <property type="reaction ID" value="UER00055"/>
</dbReference>
<feature type="domain" description="Thiamine pyrophosphate enzyme central" evidence="13">
    <location>
        <begin position="192"/>
        <end position="324"/>
    </location>
</feature>
<dbReference type="AlphaFoldDB" id="A0A848BWG3"/>
<dbReference type="Gene3D" id="3.40.50.970">
    <property type="match status" value="2"/>
</dbReference>
<reference evidence="16 17" key="1">
    <citation type="submission" date="2020-04" db="EMBL/GenBank/DDBJ databases">
        <authorList>
            <person name="Hitch T.C.A."/>
            <person name="Wylensek D."/>
            <person name="Clavel T."/>
        </authorList>
    </citation>
    <scope>NUCLEOTIDE SEQUENCE [LARGE SCALE GENOMIC DNA]</scope>
    <source>
        <strain evidence="16 17">Oil-RF-744-FAT-WT-6-1</strain>
    </source>
</reference>
<dbReference type="InterPro" id="IPR012000">
    <property type="entry name" value="Thiamin_PyroP_enz_cen_dom"/>
</dbReference>
<organism evidence="16 17">
    <name type="scientific">Megasphaera hexanoica</name>
    <dbReference type="NCBI Taxonomy" id="1675036"/>
    <lineage>
        <taxon>Bacteria</taxon>
        <taxon>Bacillati</taxon>
        <taxon>Bacillota</taxon>
        <taxon>Negativicutes</taxon>
        <taxon>Veillonellales</taxon>
        <taxon>Veillonellaceae</taxon>
        <taxon>Megasphaera</taxon>
    </lineage>
</organism>
<dbReference type="Pfam" id="PF02776">
    <property type="entry name" value="TPP_enzyme_N"/>
    <property type="match status" value="1"/>
</dbReference>
<dbReference type="Gene3D" id="3.40.50.1220">
    <property type="entry name" value="TPP-binding domain"/>
    <property type="match status" value="1"/>
</dbReference>
<comment type="cofactor">
    <cofactor evidence="12">
        <name>Mg(2+)</name>
        <dbReference type="ChEBI" id="CHEBI:18420"/>
    </cofactor>
    <text evidence="12">Binds 1 Mg(2+) ion per subunit.</text>
</comment>
<keyword evidence="7 12" id="KW-0479">Metal-binding</keyword>
<comment type="caution">
    <text evidence="16">The sequence shown here is derived from an EMBL/GenBank/DDBJ whole genome shotgun (WGS) entry which is preliminary data.</text>
</comment>
<comment type="pathway">
    <text evidence="2 12">Amino-acid biosynthesis; L-valine biosynthesis; L-valine from pyruvate: step 1/4.</text>
</comment>
<comment type="cofactor">
    <cofactor evidence="12">
        <name>thiamine diphosphate</name>
        <dbReference type="ChEBI" id="CHEBI:58937"/>
    </cofactor>
    <text evidence="12">Binds 1 thiamine pyrophosphate per subunit.</text>
</comment>
<dbReference type="PANTHER" id="PTHR18968">
    <property type="entry name" value="THIAMINE PYROPHOSPHATE ENZYMES"/>
    <property type="match status" value="1"/>
</dbReference>
<feature type="domain" description="Thiamine pyrophosphate enzyme TPP-binding" evidence="14">
    <location>
        <begin position="390"/>
        <end position="538"/>
    </location>
</feature>
<dbReference type="GO" id="GO:0009099">
    <property type="term" value="P:L-valine biosynthetic process"/>
    <property type="evidence" value="ECO:0007669"/>
    <property type="project" value="UniProtKB-UniPathway"/>
</dbReference>
<evidence type="ECO:0000259" key="15">
    <source>
        <dbReference type="Pfam" id="PF02776"/>
    </source>
</evidence>
<comment type="catalytic activity">
    <reaction evidence="11 12">
        <text>2 pyruvate + H(+) = (2S)-2-acetolactate + CO2</text>
        <dbReference type="Rhea" id="RHEA:25249"/>
        <dbReference type="ChEBI" id="CHEBI:15361"/>
        <dbReference type="ChEBI" id="CHEBI:15378"/>
        <dbReference type="ChEBI" id="CHEBI:16526"/>
        <dbReference type="ChEBI" id="CHEBI:58476"/>
        <dbReference type="EC" id="2.2.1.6"/>
    </reaction>
</comment>
<keyword evidence="8 12" id="KW-0460">Magnesium</keyword>
<evidence type="ECO:0000256" key="10">
    <source>
        <dbReference type="ARBA" id="ARBA00023304"/>
    </source>
</evidence>
<proteinExistence type="inferred from homology"/>
<dbReference type="GO" id="GO:0050660">
    <property type="term" value="F:flavin adenine dinucleotide binding"/>
    <property type="evidence" value="ECO:0007669"/>
    <property type="project" value="InterPro"/>
</dbReference>
<evidence type="ECO:0000256" key="3">
    <source>
        <dbReference type="ARBA" id="ARBA00007812"/>
    </source>
</evidence>
<name>A0A848BWG3_9FIRM</name>
<evidence type="ECO:0000256" key="1">
    <source>
        <dbReference type="ARBA" id="ARBA00004974"/>
    </source>
</evidence>
<dbReference type="NCBIfam" id="TIGR00118">
    <property type="entry name" value="acolac_lg"/>
    <property type="match status" value="1"/>
</dbReference>
<dbReference type="GO" id="GO:0000287">
    <property type="term" value="F:magnesium ion binding"/>
    <property type="evidence" value="ECO:0007669"/>
    <property type="project" value="UniProtKB-UniRule"/>
</dbReference>
<dbReference type="GO" id="GO:0003984">
    <property type="term" value="F:acetolactate synthase activity"/>
    <property type="evidence" value="ECO:0007669"/>
    <property type="project" value="UniProtKB-EC"/>
</dbReference>
<dbReference type="Pfam" id="PF02775">
    <property type="entry name" value="TPP_enzyme_C"/>
    <property type="match status" value="1"/>
</dbReference>